<keyword evidence="3" id="KW-0472">Membrane</keyword>
<dbReference type="SUPFAM" id="SSF81296">
    <property type="entry name" value="E set domains"/>
    <property type="match status" value="1"/>
</dbReference>
<dbReference type="InterPro" id="IPR014755">
    <property type="entry name" value="Cu-Rt/internalin_Ig-like"/>
</dbReference>
<feature type="domain" description="CopC" evidence="4">
    <location>
        <begin position="32"/>
        <end position="117"/>
    </location>
</feature>
<dbReference type="Gene3D" id="2.60.40.1220">
    <property type="match status" value="1"/>
</dbReference>
<evidence type="ECO:0000256" key="1">
    <source>
        <dbReference type="ARBA" id="ARBA00022729"/>
    </source>
</evidence>
<keyword evidence="1" id="KW-0732">Signal</keyword>
<evidence type="ECO:0000256" key="2">
    <source>
        <dbReference type="ARBA" id="ARBA00023008"/>
    </source>
</evidence>
<proteinExistence type="predicted"/>
<keyword evidence="6" id="KW-1185">Reference proteome</keyword>
<keyword evidence="3" id="KW-1133">Transmembrane helix</keyword>
<evidence type="ECO:0000256" key="3">
    <source>
        <dbReference type="SAM" id="Phobius"/>
    </source>
</evidence>
<protein>
    <submittedName>
        <fullName evidence="5">Copper resistance protein CopC</fullName>
    </submittedName>
</protein>
<keyword evidence="3" id="KW-0812">Transmembrane</keyword>
<evidence type="ECO:0000313" key="6">
    <source>
        <dbReference type="Proteomes" id="UP000632138"/>
    </source>
</evidence>
<evidence type="ECO:0000259" key="4">
    <source>
        <dbReference type="Pfam" id="PF04234"/>
    </source>
</evidence>
<organism evidence="5 6">
    <name type="scientific">Paractinoplanes ovalisporus</name>
    <dbReference type="NCBI Taxonomy" id="2810368"/>
    <lineage>
        <taxon>Bacteria</taxon>
        <taxon>Bacillati</taxon>
        <taxon>Actinomycetota</taxon>
        <taxon>Actinomycetes</taxon>
        <taxon>Micromonosporales</taxon>
        <taxon>Micromonosporaceae</taxon>
        <taxon>Paractinoplanes</taxon>
    </lineage>
</organism>
<dbReference type="Pfam" id="PF04234">
    <property type="entry name" value="CopC"/>
    <property type="match status" value="1"/>
</dbReference>
<evidence type="ECO:0000313" key="5">
    <source>
        <dbReference type="EMBL" id="MBM2620147.1"/>
    </source>
</evidence>
<gene>
    <name evidence="5" type="ORF">JIG36_31995</name>
</gene>
<name>A0ABS2AJW8_9ACTN</name>
<dbReference type="EMBL" id="JAENHP010000013">
    <property type="protein sequence ID" value="MBM2620147.1"/>
    <property type="molecule type" value="Genomic_DNA"/>
</dbReference>
<accession>A0ABS2AJW8</accession>
<dbReference type="InterPro" id="IPR014756">
    <property type="entry name" value="Ig_E-set"/>
</dbReference>
<comment type="caution">
    <text evidence="5">The sequence shown here is derived from an EMBL/GenBank/DDBJ whole genome shotgun (WGS) entry which is preliminary data.</text>
</comment>
<reference evidence="5 6" key="1">
    <citation type="submission" date="2021-01" db="EMBL/GenBank/DDBJ databases">
        <title>Actinoplanes sp. nov. LDG1-06 isolated from lichen.</title>
        <authorList>
            <person name="Saeng-In P."/>
            <person name="Phongsopitanun W."/>
            <person name="Kanchanasin P."/>
            <person name="Yuki M."/>
            <person name="Kudo T."/>
            <person name="Ohkuma M."/>
            <person name="Tanasupawat S."/>
        </authorList>
    </citation>
    <scope>NUCLEOTIDE SEQUENCE [LARGE SCALE GENOMIC DNA]</scope>
    <source>
        <strain evidence="5 6">LDG1-06</strain>
    </source>
</reference>
<sequence length="165" mass="16909">MRTRHWLALTIAGASLLLALFLAGGDQVRWEGVEPGDGATGPAPQVVALRFSDVPEPGVVHLEVIGPDGRDVVRGTPAVQGDRIVASVDAGADGLYQVTYHVELAGAVVTGSSAFSVGAGAAGGTEAAGGHAHLQRDPMSAGLLLLDLVLVTIVAVLILRRPRLR</sequence>
<feature type="transmembrane region" description="Helical" evidence="3">
    <location>
        <begin position="139"/>
        <end position="159"/>
    </location>
</feature>
<dbReference type="RefSeq" id="WP_203380128.1">
    <property type="nucleotide sequence ID" value="NZ_JAENHP010000013.1"/>
</dbReference>
<dbReference type="InterPro" id="IPR007348">
    <property type="entry name" value="CopC_dom"/>
</dbReference>
<dbReference type="Proteomes" id="UP000632138">
    <property type="component" value="Unassembled WGS sequence"/>
</dbReference>
<keyword evidence="2" id="KW-0186">Copper</keyword>